<keyword evidence="4" id="KW-1185">Reference proteome</keyword>
<evidence type="ECO:0000259" key="1">
    <source>
        <dbReference type="Pfam" id="PF03364"/>
    </source>
</evidence>
<dbReference type="Proteomes" id="UP000889800">
    <property type="component" value="Chromosome"/>
</dbReference>
<reference evidence="3" key="4">
    <citation type="submission" date="2005-08" db="EMBL/GenBank/DDBJ databases">
        <authorList>
            <consortium name="US DOE Joint Genome Institute"/>
            <person name="Copeland A."/>
            <person name="Lucas S."/>
            <person name="Lapidus A."/>
            <person name="Barry K."/>
            <person name="Detter J.C."/>
            <person name="Glavina T."/>
            <person name="Hammon N."/>
            <person name="Israni S."/>
            <person name="Pitluck S."/>
            <person name="Schmutz J."/>
            <person name="Larimer F."/>
            <person name="Land M."/>
            <person name="Lykidis A."/>
            <person name="Golden S."/>
            <person name="Richardson P."/>
        </authorList>
    </citation>
    <scope>NUCLEOTIDE SEQUENCE</scope>
    <source>
        <strain evidence="3">PCC 7942</strain>
    </source>
</reference>
<dbReference type="AlphaFoldDB" id="Q935Y1"/>
<reference evidence="2" key="1">
    <citation type="journal article" date="1983" name="J. Bacteriol.">
        <title>Regulation of the aromatic pathway in the cyanobacterium Synechococcus sp. strain Pcc6301 (Anacystis nidulans).</title>
        <authorList>
            <person name="Hall G.C."/>
            <person name="Flick M.B."/>
            <person name="Jensen R.A."/>
        </authorList>
    </citation>
    <scope>NUCLEOTIDE SEQUENCE</scope>
</reference>
<dbReference type="EMBL" id="U30252">
    <property type="protein sequence ID" value="AAL03927.1"/>
    <property type="molecule type" value="Genomic_DNA"/>
</dbReference>
<dbReference type="PaxDb" id="1140-Synpcc7942_2511"/>
<dbReference type="GeneID" id="72431401"/>
<name>Q935Y1_SYNE7</name>
<dbReference type="CDD" id="cd07820">
    <property type="entry name" value="SRPBCC_3"/>
    <property type="match status" value="1"/>
</dbReference>
<reference evidence="4" key="3">
    <citation type="submission" date="2005-08" db="EMBL/GenBank/DDBJ databases">
        <title>Complete sequence of chromosome 1 of Synechococcus elongatus PCC 7942.</title>
        <authorList>
            <consortium name="US DOE Joint Genome Institute"/>
            <person name="Copeland A."/>
            <person name="Lucas S."/>
            <person name="Lapidus A."/>
            <person name="Barry K."/>
            <person name="Detter J.C."/>
            <person name="Glavina T."/>
            <person name="Hammon N."/>
            <person name="Israni S."/>
            <person name="Pitluck S."/>
            <person name="Schmutz J."/>
            <person name="Larimer F."/>
            <person name="Land M."/>
            <person name="Kyrpides N."/>
            <person name="Lykidis A."/>
            <person name="Richardson P."/>
        </authorList>
    </citation>
    <scope>NUCLEOTIDE SEQUENCE [LARGE SCALE GENOMIC DNA]</scope>
    <source>
        <strain evidence="4">ATCC 33912 / PCC 7942 / FACHB-805</strain>
    </source>
</reference>
<dbReference type="InterPro" id="IPR005031">
    <property type="entry name" value="COQ10_START"/>
</dbReference>
<dbReference type="Gene3D" id="3.30.530.20">
    <property type="match status" value="1"/>
</dbReference>
<organism evidence="2">
    <name type="scientific">Synechococcus elongatus (strain ATCC 33912 / PCC 7942 / FACHB-805)</name>
    <name type="common">Anacystis nidulans R2</name>
    <dbReference type="NCBI Taxonomy" id="1140"/>
    <lineage>
        <taxon>Bacteria</taxon>
        <taxon>Bacillati</taxon>
        <taxon>Cyanobacteriota</taxon>
        <taxon>Cyanophyceae</taxon>
        <taxon>Synechococcales</taxon>
        <taxon>Synechococcaceae</taxon>
        <taxon>Synechococcus</taxon>
    </lineage>
</organism>
<dbReference type="RefSeq" id="WP_011378494.1">
    <property type="nucleotide sequence ID" value="NC_007604.1"/>
</dbReference>
<dbReference type="HOGENOM" id="CLU_112936_1_1_3"/>
<sequence>MRRFQRSTVIDAPRELVWAFHEQADVLEQLTPPWLPVEVVRREGGLGPGAVSEFRLWLGPVPIRWVATHNDDYEPGRCFCDRQSQGPFADWLHRHIFSREGDRTRLIDEVEYALPGGWLPELSVGPVVDAQLERLFAYRQQVTKQWCESRRDAFLQSNRTTKGLQSL</sequence>
<accession>Q935Y1</accession>
<dbReference type="BioCyc" id="SYNEL:SYNPCC7942_2511-MONOMER"/>
<reference evidence="3" key="5">
    <citation type="submission" date="2022-05" db="EMBL/GenBank/DDBJ databases">
        <title>Complete sequence of chromosome 1 of Synechococcus elongatus PCC 7942.</title>
        <authorList>
            <person name="Copeland A."/>
            <person name="Lucas S."/>
            <person name="Lapidus A."/>
            <person name="Barry K."/>
            <person name="Detter J.C."/>
            <person name="Glavina T."/>
            <person name="Hammon N."/>
            <person name="Israni S."/>
            <person name="Pitluck S."/>
            <person name="Schmutz J."/>
            <person name="Larimer F."/>
            <person name="Land M."/>
            <person name="Kyrpides N."/>
            <person name="Lykidis A."/>
            <person name="Golden S."/>
            <person name="Richardson P."/>
        </authorList>
    </citation>
    <scope>NUCLEOTIDE SEQUENCE</scope>
    <source>
        <strain evidence="3">PCC 7942</strain>
    </source>
</reference>
<dbReference type="SUPFAM" id="SSF55961">
    <property type="entry name" value="Bet v1-like"/>
    <property type="match status" value="1"/>
</dbReference>
<dbReference type="EMBL" id="CP000100">
    <property type="protein sequence ID" value="ABB58541.1"/>
    <property type="molecule type" value="Genomic_DNA"/>
</dbReference>
<protein>
    <recommendedName>
        <fullName evidence="1">Coenzyme Q-binding protein COQ10 START domain-containing protein</fullName>
    </recommendedName>
</protein>
<reference evidence="2" key="2">
    <citation type="submission" date="2002-11" db="EMBL/GenBank/DDBJ databases">
        <title>Synechococcus elongatus PCC7942 genome sequence, cosmid 7H1 and 2E8.</title>
        <authorList>
            <person name="Holtman C.K."/>
            <person name="Socias T."/>
            <person name="Mohler B.J."/>
            <person name="Chen Y."/>
            <person name="Min H."/>
            <person name="Golden S.S."/>
            <person name="Youderian P."/>
            <person name="Sandoval P."/>
            <person name="Gonzalez A."/>
            <person name="Salinas I."/>
        </authorList>
    </citation>
    <scope>NUCLEOTIDE SEQUENCE</scope>
</reference>
<gene>
    <name evidence="2" type="primary">SEA0015</name>
    <name evidence="3" type="ordered locus">Synpcc7942_2511</name>
</gene>
<evidence type="ECO:0000313" key="2">
    <source>
        <dbReference type="EMBL" id="AAL03927.1"/>
    </source>
</evidence>
<dbReference type="STRING" id="1140.Synpcc7942_2511"/>
<dbReference type="Pfam" id="PF03364">
    <property type="entry name" value="Polyketide_cyc"/>
    <property type="match status" value="1"/>
</dbReference>
<feature type="domain" description="Coenzyme Q-binding protein COQ10 START" evidence="1">
    <location>
        <begin position="10"/>
        <end position="133"/>
    </location>
</feature>
<dbReference type="eggNOG" id="COG4276">
    <property type="taxonomic scope" value="Bacteria"/>
</dbReference>
<dbReference type="InterPro" id="IPR023393">
    <property type="entry name" value="START-like_dom_sf"/>
</dbReference>
<evidence type="ECO:0000313" key="3">
    <source>
        <dbReference type="EMBL" id="ABB58541.1"/>
    </source>
</evidence>
<dbReference type="KEGG" id="syf:Synpcc7942_2511"/>
<evidence type="ECO:0000313" key="4">
    <source>
        <dbReference type="Proteomes" id="UP000889800"/>
    </source>
</evidence>
<proteinExistence type="predicted"/>
<dbReference type="OrthoDB" id="9801773at2"/>